<organism evidence="1">
    <name type="scientific">Anguilla anguilla</name>
    <name type="common">European freshwater eel</name>
    <name type="synonym">Muraena anguilla</name>
    <dbReference type="NCBI Taxonomy" id="7936"/>
    <lineage>
        <taxon>Eukaryota</taxon>
        <taxon>Metazoa</taxon>
        <taxon>Chordata</taxon>
        <taxon>Craniata</taxon>
        <taxon>Vertebrata</taxon>
        <taxon>Euteleostomi</taxon>
        <taxon>Actinopterygii</taxon>
        <taxon>Neopterygii</taxon>
        <taxon>Teleostei</taxon>
        <taxon>Anguilliformes</taxon>
        <taxon>Anguillidae</taxon>
        <taxon>Anguilla</taxon>
    </lineage>
</organism>
<accession>A0A0E9SGL0</accession>
<proteinExistence type="predicted"/>
<protein>
    <submittedName>
        <fullName evidence="1">Uncharacterized protein</fullName>
    </submittedName>
</protein>
<reference evidence="1" key="2">
    <citation type="journal article" date="2015" name="Fish Shellfish Immunol.">
        <title>Early steps in the European eel (Anguilla anguilla)-Vibrio vulnificus interaction in the gills: Role of the RtxA13 toxin.</title>
        <authorList>
            <person name="Callol A."/>
            <person name="Pajuelo D."/>
            <person name="Ebbesson L."/>
            <person name="Teles M."/>
            <person name="MacKenzie S."/>
            <person name="Amaro C."/>
        </authorList>
    </citation>
    <scope>NUCLEOTIDE SEQUENCE</scope>
</reference>
<sequence>MPISDILWLKRVNNPSKYGNHLIKKY</sequence>
<dbReference type="AlphaFoldDB" id="A0A0E9SGL0"/>
<name>A0A0E9SGL0_ANGAN</name>
<dbReference type="EMBL" id="GBXM01068151">
    <property type="protein sequence ID" value="JAH40426.1"/>
    <property type="molecule type" value="Transcribed_RNA"/>
</dbReference>
<evidence type="ECO:0000313" key="1">
    <source>
        <dbReference type="EMBL" id="JAH40426.1"/>
    </source>
</evidence>
<reference evidence="1" key="1">
    <citation type="submission" date="2014-11" db="EMBL/GenBank/DDBJ databases">
        <authorList>
            <person name="Amaro Gonzalez C."/>
        </authorList>
    </citation>
    <scope>NUCLEOTIDE SEQUENCE</scope>
</reference>